<dbReference type="InterPro" id="IPR029058">
    <property type="entry name" value="AB_hydrolase_fold"/>
</dbReference>
<dbReference type="GO" id="GO:0009092">
    <property type="term" value="P:homoserine metabolic process"/>
    <property type="evidence" value="ECO:0007669"/>
    <property type="project" value="TreeGrafter"/>
</dbReference>
<comment type="function">
    <text evidence="2">Transfers an acetyl group from acetyl-CoA to L-homoserine, forming acetyl-L-homoserine.</text>
</comment>
<evidence type="ECO:0000256" key="2">
    <source>
        <dbReference type="HAMAP-Rule" id="MF_00296"/>
    </source>
</evidence>
<keyword evidence="1 2" id="KW-0808">Transferase</keyword>
<organism evidence="5 6">
    <name type="scientific">Micrococcus lylae</name>
    <dbReference type="NCBI Taxonomy" id="1273"/>
    <lineage>
        <taxon>Bacteria</taxon>
        <taxon>Bacillati</taxon>
        <taxon>Actinomycetota</taxon>
        <taxon>Actinomycetes</taxon>
        <taxon>Micrococcales</taxon>
        <taxon>Micrococcaceae</taxon>
        <taxon>Micrococcus</taxon>
    </lineage>
</organism>
<keyword evidence="2 5" id="KW-0012">Acyltransferase</keyword>
<proteinExistence type="inferred from homology"/>
<sequence length="374" mass="40087">MTAVDVRGTRTDLPAGGFHRLCVGPLDTETGGHLPAVELAYETWGTLNAEGTNAVLVLHALTGDTHVAAHRQDPRTGWWDELVGPGRAVDTDRWFVVAPNMVGGCSGSTGPASPAPDGRPWGSRFPFITLRDAVEAEARLADHLGIARWHAAIGGSMGGARALEWAVSRPDRVAGVGVLASTAHSSAEQIAFAQSQAQAIRLDPQFRGGDYYGGPQPEAGLGIARRIAHITYRSAEELAVRFGRRHQGEEDPFGTAAGERLGRYQVESYLDHQASKLVGRFDANAYLTLTEALMSHDVGRGRGGVAEALRRFTGRAFVAAVESDRLYLPAESHELAALLPARPQVHMIDSPLGHDGFLVDYGQVAEQLRQDLAL</sequence>
<keyword evidence="2" id="KW-0963">Cytoplasm</keyword>
<comment type="subcellular location">
    <subcellularLocation>
        <location evidence="2">Cytoplasm</location>
    </subcellularLocation>
</comment>
<dbReference type="EMBL" id="FUKP01000067">
    <property type="protein sequence ID" value="SJN35798.1"/>
    <property type="molecule type" value="Genomic_DNA"/>
</dbReference>
<dbReference type="PIRSF" id="PIRSF000443">
    <property type="entry name" value="Homoser_Ac_trans"/>
    <property type="match status" value="1"/>
</dbReference>
<evidence type="ECO:0000256" key="3">
    <source>
        <dbReference type="PIRSR" id="PIRSR000443-1"/>
    </source>
</evidence>
<evidence type="ECO:0000313" key="5">
    <source>
        <dbReference type="EMBL" id="SJN35798.1"/>
    </source>
</evidence>
<comment type="similarity">
    <text evidence="2">Belongs to the AB hydrolase superfamily. MetX family.</text>
</comment>
<feature type="binding site" evidence="2">
    <location>
        <position position="225"/>
    </location>
    <ligand>
        <name>substrate</name>
    </ligand>
</feature>
<evidence type="ECO:0000259" key="4">
    <source>
        <dbReference type="Pfam" id="PF00561"/>
    </source>
</evidence>
<comment type="subunit">
    <text evidence="2">Homodimer.</text>
</comment>
<dbReference type="NCBIfam" id="NF001209">
    <property type="entry name" value="PRK00175.1"/>
    <property type="match status" value="1"/>
</dbReference>
<dbReference type="HAMAP" id="MF_00296">
    <property type="entry name" value="MetX_acyltransf"/>
    <property type="match status" value="1"/>
</dbReference>
<feature type="active site" evidence="2 3">
    <location>
        <position position="354"/>
    </location>
</feature>
<dbReference type="InterPro" id="IPR000073">
    <property type="entry name" value="AB_hydrolase_1"/>
</dbReference>
<dbReference type="PANTHER" id="PTHR32268">
    <property type="entry name" value="HOMOSERINE O-ACETYLTRANSFERASE"/>
    <property type="match status" value="1"/>
</dbReference>
<feature type="active site" description="Nucleophile" evidence="2 3">
    <location>
        <position position="156"/>
    </location>
</feature>
<dbReference type="GO" id="GO:0009086">
    <property type="term" value="P:methionine biosynthetic process"/>
    <property type="evidence" value="ECO:0007669"/>
    <property type="project" value="UniProtKB-UniRule"/>
</dbReference>
<dbReference type="NCBIfam" id="TIGR01392">
    <property type="entry name" value="homoserO_Ac_trn"/>
    <property type="match status" value="1"/>
</dbReference>
<feature type="domain" description="AB hydrolase-1" evidence="4">
    <location>
        <begin position="53"/>
        <end position="359"/>
    </location>
</feature>
<dbReference type="Pfam" id="PF00561">
    <property type="entry name" value="Abhydrolase_1"/>
    <property type="match status" value="1"/>
</dbReference>
<feature type="binding site" evidence="2">
    <location>
        <position position="355"/>
    </location>
    <ligand>
        <name>substrate</name>
    </ligand>
</feature>
<dbReference type="UniPathway" id="UPA00051">
    <property type="reaction ID" value="UER00074"/>
</dbReference>
<dbReference type="PANTHER" id="PTHR32268:SF11">
    <property type="entry name" value="HOMOSERINE O-ACETYLTRANSFERASE"/>
    <property type="match status" value="1"/>
</dbReference>
<evidence type="ECO:0000256" key="1">
    <source>
        <dbReference type="ARBA" id="ARBA00022679"/>
    </source>
</evidence>
<reference evidence="5 6" key="1">
    <citation type="submission" date="2017-02" db="EMBL/GenBank/DDBJ databases">
        <authorList>
            <person name="Peterson S.W."/>
        </authorList>
    </citation>
    <scope>NUCLEOTIDE SEQUENCE [LARGE SCALE GENOMIC DNA]</scope>
    <source>
        <strain evidence="5 6">2B3F</strain>
    </source>
</reference>
<feature type="active site" evidence="2 3">
    <location>
        <position position="324"/>
    </location>
</feature>
<name>A0A1R4JUY1_9MICC</name>
<dbReference type="AlphaFoldDB" id="A0A1R4JUY1"/>
<gene>
    <name evidence="2" type="primary">metXA</name>
    <name evidence="5" type="ORF">FM125_10860</name>
</gene>
<dbReference type="EC" id="2.3.1.31" evidence="2"/>
<protein>
    <recommendedName>
        <fullName evidence="2">Homoserine O-acetyltransferase</fullName>
        <shortName evidence="2">HAT</shortName>
        <ecNumber evidence="2">2.3.1.31</ecNumber>
    </recommendedName>
    <alternativeName>
        <fullName evidence="2">Homoserine transacetylase</fullName>
        <shortName evidence="2">HTA</shortName>
    </alternativeName>
</protein>
<comment type="catalytic activity">
    <reaction evidence="2">
        <text>L-homoserine + acetyl-CoA = O-acetyl-L-homoserine + CoA</text>
        <dbReference type="Rhea" id="RHEA:13701"/>
        <dbReference type="ChEBI" id="CHEBI:57287"/>
        <dbReference type="ChEBI" id="CHEBI:57288"/>
        <dbReference type="ChEBI" id="CHEBI:57476"/>
        <dbReference type="ChEBI" id="CHEBI:57716"/>
        <dbReference type="EC" id="2.3.1.31"/>
    </reaction>
</comment>
<dbReference type="InterPro" id="IPR008220">
    <property type="entry name" value="HAT_MetX-like"/>
</dbReference>
<comment type="caution">
    <text evidence="2">Lacks conserved residue(s) required for the propagation of feature annotation.</text>
</comment>
<keyword evidence="2" id="KW-0028">Amino-acid biosynthesis</keyword>
<comment type="pathway">
    <text evidence="2">Amino-acid biosynthesis; L-methionine biosynthesis via de novo pathway; O-acetyl-L-homoserine from L-homoserine: step 1/1.</text>
</comment>
<dbReference type="Proteomes" id="UP000196230">
    <property type="component" value="Unassembled WGS sequence"/>
</dbReference>
<dbReference type="RefSeq" id="WP_087134603.1">
    <property type="nucleotide sequence ID" value="NZ_FUKP01000067.1"/>
</dbReference>
<dbReference type="GO" id="GO:0004414">
    <property type="term" value="F:homoserine O-acetyltransferase activity"/>
    <property type="evidence" value="ECO:0007669"/>
    <property type="project" value="UniProtKB-UniRule"/>
</dbReference>
<keyword evidence="2" id="KW-0486">Methionine biosynthesis</keyword>
<dbReference type="Gene3D" id="3.40.50.1820">
    <property type="entry name" value="alpha/beta hydrolase"/>
    <property type="match status" value="1"/>
</dbReference>
<accession>A0A1R4JUY1</accession>
<dbReference type="Gene3D" id="1.10.1740.110">
    <property type="match status" value="1"/>
</dbReference>
<evidence type="ECO:0000313" key="6">
    <source>
        <dbReference type="Proteomes" id="UP000196230"/>
    </source>
</evidence>
<dbReference type="SUPFAM" id="SSF53474">
    <property type="entry name" value="alpha/beta-Hydrolases"/>
    <property type="match status" value="1"/>
</dbReference>
<dbReference type="GO" id="GO:0005737">
    <property type="term" value="C:cytoplasm"/>
    <property type="evidence" value="ECO:0007669"/>
    <property type="project" value="UniProtKB-SubCell"/>
</dbReference>